<evidence type="ECO:0000313" key="1">
    <source>
        <dbReference type="EMBL" id="GGG86265.1"/>
    </source>
</evidence>
<dbReference type="Proteomes" id="UP000600247">
    <property type="component" value="Unassembled WGS sequence"/>
</dbReference>
<organism evidence="1 2">
    <name type="scientific">Paenibacillus radicis</name>
    <name type="common">ex Gao et al. 2016</name>
    <dbReference type="NCBI Taxonomy" id="1737354"/>
    <lineage>
        <taxon>Bacteria</taxon>
        <taxon>Bacillati</taxon>
        <taxon>Bacillota</taxon>
        <taxon>Bacilli</taxon>
        <taxon>Bacillales</taxon>
        <taxon>Paenibacillaceae</taxon>
        <taxon>Paenibacillus</taxon>
    </lineage>
</organism>
<name>A0A917M9L9_9BACL</name>
<comment type="caution">
    <text evidence="1">The sequence shown here is derived from an EMBL/GenBank/DDBJ whole genome shotgun (WGS) entry which is preliminary data.</text>
</comment>
<reference evidence="1 2" key="1">
    <citation type="journal article" date="2014" name="Int. J. Syst. Evol. Microbiol.">
        <title>Complete genome sequence of Corynebacterium casei LMG S-19264T (=DSM 44701T), isolated from a smear-ripened cheese.</title>
        <authorList>
            <consortium name="US DOE Joint Genome Institute (JGI-PGF)"/>
            <person name="Walter F."/>
            <person name="Albersmeier A."/>
            <person name="Kalinowski J."/>
            <person name="Ruckert C."/>
        </authorList>
    </citation>
    <scope>NUCLEOTIDE SEQUENCE [LARGE SCALE GENOMIC DNA]</scope>
    <source>
        <strain evidence="1 2">CGMCC 1.15286</strain>
    </source>
</reference>
<gene>
    <name evidence="1" type="ORF">GCM10010918_50540</name>
</gene>
<evidence type="ECO:0000313" key="2">
    <source>
        <dbReference type="Proteomes" id="UP000600247"/>
    </source>
</evidence>
<keyword evidence="2" id="KW-1185">Reference proteome</keyword>
<sequence>MSQIQKEKAQAMKQLTEQVDGISEMIVVKQQVWVLNQVKALIKCIDFTQWLVLDFNNKLVIIGLCD</sequence>
<dbReference type="EMBL" id="BMHY01000016">
    <property type="protein sequence ID" value="GGG86265.1"/>
    <property type="molecule type" value="Genomic_DNA"/>
</dbReference>
<accession>A0A917M9L9</accession>
<proteinExistence type="predicted"/>
<protein>
    <submittedName>
        <fullName evidence="1">Uncharacterized protein</fullName>
    </submittedName>
</protein>
<dbReference type="AlphaFoldDB" id="A0A917M9L9"/>